<dbReference type="EMBL" id="ACNN01000020">
    <property type="protein sequence ID" value="EEN82844.1"/>
    <property type="molecule type" value="Genomic_DNA"/>
</dbReference>
<dbReference type="HAMAP" id="MF_00425">
    <property type="entry name" value="NqrA"/>
    <property type="match status" value="1"/>
</dbReference>
<evidence type="ECO:0000259" key="11">
    <source>
        <dbReference type="Pfam" id="PF24836"/>
    </source>
</evidence>
<comment type="function">
    <text evidence="8">NQR complex catalyzes the reduction of ubiquinone-1 to ubiquinol by two successive reactions, coupled with the transport of Na(+) ions from the cytoplasm to the periplasm. NqrA to NqrE are probably involved in the second step, the conversion of ubisemiquinone to ubiquinol.</text>
</comment>
<evidence type="ECO:0000256" key="1">
    <source>
        <dbReference type="ARBA" id="ARBA00022448"/>
    </source>
</evidence>
<keyword evidence="1 8" id="KW-0813">Transport</keyword>
<gene>
    <name evidence="8 12" type="primary">nqrA</name>
    <name evidence="12" type="ORF">POREN0001_0351</name>
</gene>
<evidence type="ECO:0000256" key="3">
    <source>
        <dbReference type="ARBA" id="ARBA00023027"/>
    </source>
</evidence>
<evidence type="ECO:0000256" key="7">
    <source>
        <dbReference type="ARBA" id="ARBA00023201"/>
    </source>
</evidence>
<comment type="caution">
    <text evidence="12">The sequence shown here is derived from an EMBL/GenBank/DDBJ whole genome shotgun (WGS) entry which is preliminary data.</text>
</comment>
<dbReference type="PANTHER" id="PTHR37839">
    <property type="entry name" value="NA(+)-TRANSLOCATING NADH-QUINONE REDUCTASE SUBUNIT A"/>
    <property type="match status" value="1"/>
</dbReference>
<dbReference type="NCBIfam" id="TIGR01936">
    <property type="entry name" value="nqrA"/>
    <property type="match status" value="1"/>
</dbReference>
<evidence type="ECO:0000256" key="4">
    <source>
        <dbReference type="ARBA" id="ARBA00023053"/>
    </source>
</evidence>
<keyword evidence="13" id="KW-1185">Reference proteome</keyword>
<dbReference type="Proteomes" id="UP000004295">
    <property type="component" value="Unassembled WGS sequence"/>
</dbReference>
<keyword evidence="6 8" id="KW-0830">Ubiquinone</keyword>
<keyword evidence="12" id="KW-0560">Oxidoreductase</keyword>
<comment type="similarity">
    <text evidence="8">Belongs to the NqrA family.</text>
</comment>
<dbReference type="GO" id="GO:0006814">
    <property type="term" value="P:sodium ion transport"/>
    <property type="evidence" value="ECO:0007669"/>
    <property type="project" value="UniProtKB-UniRule"/>
</dbReference>
<keyword evidence="4 8" id="KW-0915">Sodium</keyword>
<comment type="catalytic activity">
    <reaction evidence="8">
        <text>a ubiquinone + n Na(+)(in) + NADH + H(+) = a ubiquinol + n Na(+)(out) + NAD(+)</text>
        <dbReference type="Rhea" id="RHEA:47748"/>
        <dbReference type="Rhea" id="RHEA-COMP:9565"/>
        <dbReference type="Rhea" id="RHEA-COMP:9566"/>
        <dbReference type="ChEBI" id="CHEBI:15378"/>
        <dbReference type="ChEBI" id="CHEBI:16389"/>
        <dbReference type="ChEBI" id="CHEBI:17976"/>
        <dbReference type="ChEBI" id="CHEBI:29101"/>
        <dbReference type="ChEBI" id="CHEBI:57540"/>
        <dbReference type="ChEBI" id="CHEBI:57945"/>
        <dbReference type="EC" id="7.2.1.1"/>
    </reaction>
</comment>
<dbReference type="STRING" id="553175.POREN0001_0351"/>
<name>C3JAV9_POREA</name>
<evidence type="ECO:0000313" key="12">
    <source>
        <dbReference type="EMBL" id="EEN82844.1"/>
    </source>
</evidence>
<feature type="domain" description="NqrA N-terminal barrel-sandwich hybrid" evidence="9">
    <location>
        <begin position="24"/>
        <end position="116"/>
    </location>
</feature>
<feature type="domain" description="Na(+)-translocating NADH-quinone reductase subunit A C-terminal" evidence="10">
    <location>
        <begin position="281"/>
        <end position="331"/>
    </location>
</feature>
<evidence type="ECO:0000259" key="10">
    <source>
        <dbReference type="Pfam" id="PF11973"/>
    </source>
</evidence>
<comment type="subunit">
    <text evidence="8">Composed of six subunits; NqrA, NqrB, NqrC, NqrD, NqrE and NqrF.</text>
</comment>
<evidence type="ECO:0000256" key="8">
    <source>
        <dbReference type="HAMAP-Rule" id="MF_00425"/>
    </source>
</evidence>
<dbReference type="eggNOG" id="COG1726">
    <property type="taxonomic scope" value="Bacteria"/>
</dbReference>
<dbReference type="GO" id="GO:0016655">
    <property type="term" value="F:oxidoreductase activity, acting on NAD(P)H, quinone or similar compound as acceptor"/>
    <property type="evidence" value="ECO:0007669"/>
    <property type="project" value="UniProtKB-UniRule"/>
</dbReference>
<keyword evidence="2 8" id="KW-1278">Translocase</keyword>
<dbReference type="AlphaFoldDB" id="C3JAV9"/>
<evidence type="ECO:0000313" key="13">
    <source>
        <dbReference type="Proteomes" id="UP000004295"/>
    </source>
</evidence>
<sequence>MGFDYFCKTEFVATTEIVVMAKSIKIRKGLSLNLKGKAPLEHLSAPKPSSTYGLVPDDYVGVTPKLLVHVGDKVECGTPLFYDKTFPEIKFTSPVAGEVVAVNRGAKRKILSVEVRPSGEDTSVSFAPYKKENTSREALLEMLLSSGMWAFFKQRPYDRIANPREMPRDIFVTANLTAPLAPSMEYLLKGREEDLQVALSALQTLTNGSVYLGVPANFAFTAPQGVEVVSVEGPHPAGNVGVLINHIRPLNKGEVVWTLKATDLLVVGRFLRTGKVDFSRTIAIAGSDAAQRGYATITPGARVLDLYGSDLCVKKEHERVINGDVLTGVRISDERPFASLNIDLISIIPEGDDYDEAFGWIAPRFKQFSVNRSYFSWLLGKKREYAFDARIKGGERAMIMSHEYDRVFPMDIFPEQLIKATIAYDIDKMEALGIYEVAPEDFALCEFVCSSKMELQYIIRNGLDLLYKEMN</sequence>
<dbReference type="EC" id="7.2.1.1" evidence="8"/>
<evidence type="ECO:0000256" key="5">
    <source>
        <dbReference type="ARBA" id="ARBA00023065"/>
    </source>
</evidence>
<evidence type="ECO:0000256" key="2">
    <source>
        <dbReference type="ARBA" id="ARBA00022967"/>
    </source>
</evidence>
<keyword evidence="3 8" id="KW-0520">NAD</keyword>
<dbReference type="InterPro" id="IPR056148">
    <property type="entry name" value="NQRA_2nd"/>
</dbReference>
<dbReference type="Pfam" id="PF05896">
    <property type="entry name" value="NQRA_N"/>
    <property type="match status" value="1"/>
</dbReference>
<dbReference type="Pfam" id="PF24836">
    <property type="entry name" value="NQRA_2nd"/>
    <property type="match status" value="1"/>
</dbReference>
<evidence type="ECO:0000256" key="6">
    <source>
        <dbReference type="ARBA" id="ARBA00023075"/>
    </source>
</evidence>
<accession>C3JAV9</accession>
<dbReference type="NCBIfam" id="NF003761">
    <property type="entry name" value="PRK05352.1-4"/>
    <property type="match status" value="1"/>
</dbReference>
<dbReference type="PANTHER" id="PTHR37839:SF1">
    <property type="entry name" value="NA(+)-TRANSLOCATING NADH-QUINONE REDUCTASE SUBUNIT A"/>
    <property type="match status" value="1"/>
</dbReference>
<dbReference type="Pfam" id="PF11973">
    <property type="entry name" value="NQRA_SLBB"/>
    <property type="match status" value="1"/>
</dbReference>
<dbReference type="InterPro" id="IPR056147">
    <property type="entry name" value="NQRA_N"/>
</dbReference>
<reference evidence="12 13" key="1">
    <citation type="submission" date="2009-04" db="EMBL/GenBank/DDBJ databases">
        <authorList>
            <person name="Sebastian Y."/>
            <person name="Madupu R."/>
            <person name="Durkin A.S."/>
            <person name="Torralba M."/>
            <person name="Methe B."/>
            <person name="Sutton G.G."/>
            <person name="Strausberg R.L."/>
            <person name="Nelson K.E."/>
        </authorList>
    </citation>
    <scope>NUCLEOTIDE SEQUENCE [LARGE SCALE GENOMIC DNA]</scope>
    <source>
        <strain evidence="13">ATCC 35406 / BCRC 14492 / JCM 8526 / NCTC 13058 / HG 370</strain>
    </source>
</reference>
<feature type="domain" description="NqrA second alpha/beta" evidence="11">
    <location>
        <begin position="135"/>
        <end position="276"/>
    </location>
</feature>
<keyword evidence="7 8" id="KW-0739">Sodium transport</keyword>
<keyword evidence="5 8" id="KW-0406">Ion transport</keyword>
<evidence type="ECO:0000259" key="9">
    <source>
        <dbReference type="Pfam" id="PF05896"/>
    </source>
</evidence>
<proteinExistence type="inferred from homology"/>
<dbReference type="InterPro" id="IPR022615">
    <property type="entry name" value="NqrA_C_domain"/>
</dbReference>
<organism evidence="12 13">
    <name type="scientific">Porphyromonas endodontalis (strain ATCC 35406 / DSM 24491 / JCM 8526 / CCUG 16442 / BCRC 14492 / NCTC 13058 / HG 370)</name>
    <name type="common">Bacteroides endodontalis</name>
    <dbReference type="NCBI Taxonomy" id="553175"/>
    <lineage>
        <taxon>Bacteria</taxon>
        <taxon>Pseudomonadati</taxon>
        <taxon>Bacteroidota</taxon>
        <taxon>Bacteroidia</taxon>
        <taxon>Bacteroidales</taxon>
        <taxon>Porphyromonadaceae</taxon>
        <taxon>Porphyromonas</taxon>
    </lineage>
</organism>
<dbReference type="InterPro" id="IPR008703">
    <property type="entry name" value="NqrA"/>
</dbReference>
<protein>
    <recommendedName>
        <fullName evidence="8">Na(+)-translocating NADH-quinone reductase subunit A</fullName>
        <shortName evidence="8">Na(+)-NQR subunit A</shortName>
        <shortName evidence="8">Na(+)-translocating NQR subunit A</shortName>
        <ecNumber evidence="8">7.2.1.1</ecNumber>
    </recommendedName>
    <alternativeName>
        <fullName evidence="8">NQR complex subunit A</fullName>
    </alternativeName>
    <alternativeName>
        <fullName evidence="8">NQR-1 subunit A</fullName>
    </alternativeName>
</protein>